<organism evidence="3 4">
    <name type="scientific">Robinsoniella peoriensis</name>
    <dbReference type="NCBI Taxonomy" id="180332"/>
    <lineage>
        <taxon>Bacteria</taxon>
        <taxon>Bacillati</taxon>
        <taxon>Bacillota</taxon>
        <taxon>Clostridia</taxon>
        <taxon>Lachnospirales</taxon>
        <taxon>Lachnospiraceae</taxon>
        <taxon>Robinsoniella</taxon>
    </lineage>
</organism>
<dbReference type="PANTHER" id="PTHR43649">
    <property type="entry name" value="ARABINOSE-BINDING PROTEIN-RELATED"/>
    <property type="match status" value="1"/>
</dbReference>
<comment type="caution">
    <text evidence="3">The sequence shown here is derived from an EMBL/GenBank/DDBJ whole genome shotgun (WGS) entry which is preliminary data.</text>
</comment>
<keyword evidence="1" id="KW-0732">Signal</keyword>
<evidence type="ECO:0000313" key="3">
    <source>
        <dbReference type="EMBL" id="TLD01077.1"/>
    </source>
</evidence>
<feature type="chain" id="PRO_5038819391" description="DUF3502 domain-containing protein" evidence="1">
    <location>
        <begin position="21"/>
        <end position="510"/>
    </location>
</feature>
<dbReference type="PROSITE" id="PS51257">
    <property type="entry name" value="PROKAR_LIPOPROTEIN"/>
    <property type="match status" value="1"/>
</dbReference>
<sequence precursor="true">MKKKWIAVLLTISMAGGMLTGCGSGAKEVKQQAAGTETGAGGNSGEEKKNGGVVTLKVAAMAFNDQSLVEDVEQAANEILKDKGVALDITFINIGSWQQQTNLLLTGGSDTVDILPWYGTPLATYVNNGQALELDELLDRYGEGIKKEIPEDMLELGRVDENIYGIYTDREVANSYGIWMRKDILDETGIDPADIKTLEDCTALFAKVKELYPDMECLSGGQAGTLQTNTWGWDQISDANNLGVMLDNGQSGEIVNLYESGEYEDYVRLMRKWYEAGYISPDVLSKSDDPSVTMRAGKLFSALSHLKPLFGEQQARITGCEIEVIELRPASLQTQTVQGMMWGISASTKHPEEAMILLNEMYTNPQLANILINGIEGKSYIYTDDAKKMVNFPEGINASNTPYTAQSWIWPNAFETPVWEPYPKDYWQQIEDFNNTALHSKALGFVPDTSEITNAITACTNVVAKYNPSLMAGAVDVDESLAKFREELKTAGIDKIIETKSRQYEEWKAK</sequence>
<dbReference type="Gene3D" id="3.40.190.10">
    <property type="entry name" value="Periplasmic binding protein-like II"/>
    <property type="match status" value="2"/>
</dbReference>
<feature type="signal peptide" evidence="1">
    <location>
        <begin position="1"/>
        <end position="20"/>
    </location>
</feature>
<dbReference type="AlphaFoldDB" id="A0A4U8Q884"/>
<reference evidence="3 4" key="1">
    <citation type="journal article" date="2019" name="Anaerobe">
        <title>Detection of Robinsoniella peoriensis in multiple bone samples of a trauma patient.</title>
        <authorList>
            <person name="Schrottner P."/>
            <person name="Hartwich K."/>
            <person name="Bunk B."/>
            <person name="Schober I."/>
            <person name="Helbig S."/>
            <person name="Rudolph W.W."/>
            <person name="Gunzer F."/>
        </authorList>
    </citation>
    <scope>NUCLEOTIDE SEQUENCE [LARGE SCALE GENOMIC DNA]</scope>
    <source>
        <strain evidence="3 4">DSM 106044</strain>
    </source>
</reference>
<dbReference type="PANTHER" id="PTHR43649:SF17">
    <property type="entry name" value="ABC TRANSPORTER SOLUTE BINDING PROTEIN-SUGAR TRANSPORT"/>
    <property type="match status" value="1"/>
</dbReference>
<dbReference type="InterPro" id="IPR022627">
    <property type="entry name" value="DUF3502"/>
</dbReference>
<evidence type="ECO:0000259" key="2">
    <source>
        <dbReference type="Pfam" id="PF12010"/>
    </source>
</evidence>
<dbReference type="Pfam" id="PF01547">
    <property type="entry name" value="SBP_bac_1"/>
    <property type="match status" value="1"/>
</dbReference>
<dbReference type="Pfam" id="PF12010">
    <property type="entry name" value="DUF3502"/>
    <property type="match status" value="1"/>
</dbReference>
<proteinExistence type="predicted"/>
<dbReference type="EMBL" id="QGQD01000043">
    <property type="protein sequence ID" value="TLD01077.1"/>
    <property type="molecule type" value="Genomic_DNA"/>
</dbReference>
<name>A0A4U8Q884_9FIRM</name>
<accession>A0A4U8Q884</accession>
<dbReference type="InterPro" id="IPR050490">
    <property type="entry name" value="Bact_solute-bd_prot1"/>
</dbReference>
<evidence type="ECO:0000313" key="4">
    <source>
        <dbReference type="Proteomes" id="UP000306509"/>
    </source>
</evidence>
<keyword evidence="4" id="KW-1185">Reference proteome</keyword>
<dbReference type="InterPro" id="IPR006059">
    <property type="entry name" value="SBP"/>
</dbReference>
<protein>
    <recommendedName>
        <fullName evidence="2">DUF3502 domain-containing protein</fullName>
    </recommendedName>
</protein>
<dbReference type="RefSeq" id="WP_138002341.1">
    <property type="nucleotide sequence ID" value="NZ_QGQD01000043.1"/>
</dbReference>
<dbReference type="SUPFAM" id="SSF53850">
    <property type="entry name" value="Periplasmic binding protein-like II"/>
    <property type="match status" value="1"/>
</dbReference>
<dbReference type="Proteomes" id="UP000306509">
    <property type="component" value="Unassembled WGS sequence"/>
</dbReference>
<gene>
    <name evidence="3" type="ORF">DSM106044_01867</name>
</gene>
<feature type="domain" description="DUF3502" evidence="2">
    <location>
        <begin position="442"/>
        <end position="509"/>
    </location>
</feature>
<evidence type="ECO:0000256" key="1">
    <source>
        <dbReference type="SAM" id="SignalP"/>
    </source>
</evidence>